<dbReference type="Proteomes" id="UP000306719">
    <property type="component" value="Unassembled WGS sequence"/>
</dbReference>
<protein>
    <recommendedName>
        <fullName evidence="3">TIR domain-containing protein</fullName>
    </recommendedName>
</protein>
<dbReference type="SUPFAM" id="SSF52200">
    <property type="entry name" value="Toll/Interleukin receptor TIR domain"/>
    <property type="match status" value="1"/>
</dbReference>
<name>A0A5S3WSA5_9GAMM</name>
<reference evidence="2" key="2">
    <citation type="submission" date="2019-06" db="EMBL/GenBank/DDBJ databases">
        <title>Co-occurence of chitin degradation, pigmentation and bioactivity in marine Pseudoalteromonas.</title>
        <authorList>
            <person name="Sonnenschein E.C."/>
            <person name="Bech P.K."/>
        </authorList>
    </citation>
    <scope>NUCLEOTIDE SEQUENCE [LARGE SCALE GENOMIC DNA]</scope>
    <source>
        <strain evidence="2">S2599</strain>
    </source>
</reference>
<gene>
    <name evidence="1" type="ORF">CWB98_21905</name>
</gene>
<evidence type="ECO:0000313" key="1">
    <source>
        <dbReference type="EMBL" id="TMP32044.1"/>
    </source>
</evidence>
<evidence type="ECO:0008006" key="3">
    <source>
        <dbReference type="Google" id="ProtNLM"/>
    </source>
</evidence>
<dbReference type="InterPro" id="IPR035897">
    <property type="entry name" value="Toll_tir_struct_dom_sf"/>
</dbReference>
<dbReference type="EMBL" id="PNCJ01000052">
    <property type="protein sequence ID" value="TMP32044.1"/>
    <property type="molecule type" value="Genomic_DNA"/>
</dbReference>
<comment type="caution">
    <text evidence="1">The sequence shown here is derived from an EMBL/GenBank/DDBJ whole genome shotgun (WGS) entry which is preliminary data.</text>
</comment>
<organism evidence="1 2">
    <name type="scientific">Pseudoalteromonas rubra</name>
    <dbReference type="NCBI Taxonomy" id="43658"/>
    <lineage>
        <taxon>Bacteria</taxon>
        <taxon>Pseudomonadati</taxon>
        <taxon>Pseudomonadota</taxon>
        <taxon>Gammaproteobacteria</taxon>
        <taxon>Alteromonadales</taxon>
        <taxon>Pseudoalteromonadaceae</taxon>
        <taxon>Pseudoalteromonas</taxon>
    </lineage>
</organism>
<dbReference type="RefSeq" id="WP_138546716.1">
    <property type="nucleotide sequence ID" value="NZ_PNCJ01000052.1"/>
</dbReference>
<sequence>MDHNEFERPVWVSYTSADQDFVERLTAQVTGYAPQKGQLPFYLNTYKRNSVSSEPVSRLSKAFSETQPGVNSRDIRFLLPGESIIDLVNCIAGNLRRLCVISSVYLKQAHCLWELCACLCASQQTIFFILIDVERKHFSGEKTVDGNTLAELLGDIYEKRLVPSNPHLKQSCCSDRKSIISYFQRRLDECMQHDYESLTKEQARSPDTALLRELAGKLCLYVNRMSPDCYIKNYEKFLTDEWDRWVEGRFATKCTAAQNDTANKFATLLRESENIDKKWLKKWEGDIKSEYHNYADKEGALSEIRRLCGLVSLCMIDGAWAGEVLAASPQGRYSRIAVKGGSSPGSEKGSENREEYTFKLARAACAVYGSIPRVKQCDSMYGIQVDEERHFFKYPARGPEELHQKQTDREKYLDKIEIELVAKLMRSSEESVQKDFQQGRAWLNALIENLDYDDRLNKHGLVTDLFILLEQNNFNKTNGLVEEQYQIIEDLHARLANEQGTVGPLSIPTVIVPSQHSDGTCGLANEAISPRRNMAVVESPRAKILRPFAKNLLQLATSKYEREQ</sequence>
<accession>A0A5S3WSA5</accession>
<proteinExistence type="predicted"/>
<dbReference type="AlphaFoldDB" id="A0A5S3WSA5"/>
<evidence type="ECO:0000313" key="2">
    <source>
        <dbReference type="Proteomes" id="UP000306719"/>
    </source>
</evidence>
<reference evidence="1 2" key="1">
    <citation type="submission" date="2018-01" db="EMBL/GenBank/DDBJ databases">
        <authorList>
            <person name="Paulsen S."/>
            <person name="Gram L.K."/>
        </authorList>
    </citation>
    <scope>NUCLEOTIDE SEQUENCE [LARGE SCALE GENOMIC DNA]</scope>
    <source>
        <strain evidence="1 2">S2599</strain>
    </source>
</reference>